<proteinExistence type="predicted"/>
<dbReference type="EMBL" id="AZBU02000008">
    <property type="protein sequence ID" value="TKR68708.1"/>
    <property type="molecule type" value="Genomic_DNA"/>
</dbReference>
<reference evidence="1 2" key="1">
    <citation type="journal article" date="2015" name="Genome Biol.">
        <title>Comparative genomics of Steinernema reveals deeply conserved gene regulatory networks.</title>
        <authorList>
            <person name="Dillman A.R."/>
            <person name="Macchietto M."/>
            <person name="Porter C.F."/>
            <person name="Rogers A."/>
            <person name="Williams B."/>
            <person name="Antoshechkin I."/>
            <person name="Lee M.M."/>
            <person name="Goodwin Z."/>
            <person name="Lu X."/>
            <person name="Lewis E.E."/>
            <person name="Goodrich-Blair H."/>
            <person name="Stock S.P."/>
            <person name="Adams B.J."/>
            <person name="Sternberg P.W."/>
            <person name="Mortazavi A."/>
        </authorList>
    </citation>
    <scope>NUCLEOTIDE SEQUENCE [LARGE SCALE GENOMIC DNA]</scope>
    <source>
        <strain evidence="1 2">ALL</strain>
    </source>
</reference>
<name>A0A4U5MHF0_STECR</name>
<gene>
    <name evidence="1" type="ORF">L596_030950</name>
</gene>
<comment type="caution">
    <text evidence="1">The sequence shown here is derived from an EMBL/GenBank/DDBJ whole genome shotgun (WGS) entry which is preliminary data.</text>
</comment>
<accession>A0A4U5MHF0</accession>
<evidence type="ECO:0000313" key="1">
    <source>
        <dbReference type="EMBL" id="TKR68708.1"/>
    </source>
</evidence>
<protein>
    <submittedName>
        <fullName evidence="1">Uncharacterized protein</fullName>
    </submittedName>
</protein>
<sequence>MLNYATFLTQLFCAQSWKQPPIIDIIMDMDIERLHFELYKAIGKMKETFEEFDLNKFEQAVSNLGIDALQTAFNGCRIINLAPSRRLQEAFRDLGEPNGETGIMNDGGRRKFEGDEYI</sequence>
<dbReference type="Proteomes" id="UP000298663">
    <property type="component" value="Unassembled WGS sequence"/>
</dbReference>
<organism evidence="1 2">
    <name type="scientific">Steinernema carpocapsae</name>
    <name type="common">Entomopathogenic nematode</name>
    <dbReference type="NCBI Taxonomy" id="34508"/>
    <lineage>
        <taxon>Eukaryota</taxon>
        <taxon>Metazoa</taxon>
        <taxon>Ecdysozoa</taxon>
        <taxon>Nematoda</taxon>
        <taxon>Chromadorea</taxon>
        <taxon>Rhabditida</taxon>
        <taxon>Tylenchina</taxon>
        <taxon>Panagrolaimomorpha</taxon>
        <taxon>Strongyloidoidea</taxon>
        <taxon>Steinernematidae</taxon>
        <taxon>Steinernema</taxon>
    </lineage>
</organism>
<dbReference type="AlphaFoldDB" id="A0A4U5MHF0"/>
<keyword evidence="2" id="KW-1185">Reference proteome</keyword>
<evidence type="ECO:0000313" key="2">
    <source>
        <dbReference type="Proteomes" id="UP000298663"/>
    </source>
</evidence>
<reference evidence="1 2" key="2">
    <citation type="journal article" date="2019" name="G3 (Bethesda)">
        <title>Hybrid Assembly of the Genome of the Entomopathogenic Nematode Steinernema carpocapsae Identifies the X-Chromosome.</title>
        <authorList>
            <person name="Serra L."/>
            <person name="Macchietto M."/>
            <person name="Macias-Munoz A."/>
            <person name="McGill C.J."/>
            <person name="Rodriguez I.M."/>
            <person name="Rodriguez B."/>
            <person name="Murad R."/>
            <person name="Mortazavi A."/>
        </authorList>
    </citation>
    <scope>NUCLEOTIDE SEQUENCE [LARGE SCALE GENOMIC DNA]</scope>
    <source>
        <strain evidence="1 2">ALL</strain>
    </source>
</reference>